<accession>A0A679JK97</accession>
<evidence type="ECO:0000256" key="1">
    <source>
        <dbReference type="ARBA" id="ARBA00023015"/>
    </source>
</evidence>
<evidence type="ECO:0000313" key="5">
    <source>
        <dbReference type="EMBL" id="CAA2109662.1"/>
    </source>
</evidence>
<dbReference type="PROSITE" id="PS51063">
    <property type="entry name" value="HTH_CRP_2"/>
    <property type="match status" value="1"/>
</dbReference>
<dbReference type="InterPro" id="IPR014710">
    <property type="entry name" value="RmlC-like_jellyroll"/>
</dbReference>
<gene>
    <name evidence="5" type="primary">anr</name>
    <name evidence="5" type="ORF">VVAX_05933</name>
</gene>
<evidence type="ECO:0000259" key="4">
    <source>
        <dbReference type="PROSITE" id="PS51063"/>
    </source>
</evidence>
<dbReference type="InterPro" id="IPR012318">
    <property type="entry name" value="HTH_CRP"/>
</dbReference>
<dbReference type="SUPFAM" id="SSF51206">
    <property type="entry name" value="cAMP-binding domain-like"/>
    <property type="match status" value="1"/>
</dbReference>
<organism evidence="5">
    <name type="scientific">Variovorax paradoxus</name>
    <dbReference type="NCBI Taxonomy" id="34073"/>
    <lineage>
        <taxon>Bacteria</taxon>
        <taxon>Pseudomonadati</taxon>
        <taxon>Pseudomonadota</taxon>
        <taxon>Betaproteobacteria</taxon>
        <taxon>Burkholderiales</taxon>
        <taxon>Comamonadaceae</taxon>
        <taxon>Variovorax</taxon>
    </lineage>
</organism>
<dbReference type="InterPro" id="IPR018490">
    <property type="entry name" value="cNMP-bd_dom_sf"/>
</dbReference>
<protein>
    <submittedName>
        <fullName evidence="5">Transcriptional activator protein Anr</fullName>
    </submittedName>
</protein>
<name>A0A679JK97_VARPD</name>
<sequence>MTRHVDARDGKRHLVAVHVPGDFVDLHAFTLKQLDHDVGALTDVSVAVFTHESLEKILVDDAALAKRLWFITMLDAAQHRQWIYRLSSLTALQRVAHFLCETHARLLAVGQVRAHGFTLPMTQSDIGEVCSLTNVHVSRVLRDLREMGLCQLRSSQVQILDIQGLVTAGLFEPGYLYLNPHVASQAVGHNGDFHDR</sequence>
<dbReference type="SMART" id="SM00419">
    <property type="entry name" value="HTH_CRP"/>
    <property type="match status" value="1"/>
</dbReference>
<keyword evidence="2" id="KW-0238">DNA-binding</keyword>
<dbReference type="InterPro" id="IPR036390">
    <property type="entry name" value="WH_DNA-bd_sf"/>
</dbReference>
<dbReference type="Pfam" id="PF13545">
    <property type="entry name" value="HTH_Crp_2"/>
    <property type="match status" value="1"/>
</dbReference>
<feature type="domain" description="HTH crp-type" evidence="4">
    <location>
        <begin position="89"/>
        <end position="163"/>
    </location>
</feature>
<reference evidence="5" key="1">
    <citation type="submission" date="2019-12" db="EMBL/GenBank/DDBJ databases">
        <authorList>
            <person name="Cremers G."/>
        </authorList>
    </citation>
    <scope>NUCLEOTIDE SEQUENCE</scope>
    <source>
        <strain evidence="5">Vvax</strain>
    </source>
</reference>
<dbReference type="GO" id="GO:0003677">
    <property type="term" value="F:DNA binding"/>
    <property type="evidence" value="ECO:0007669"/>
    <property type="project" value="UniProtKB-KW"/>
</dbReference>
<dbReference type="EMBL" id="LR743508">
    <property type="protein sequence ID" value="CAA2109662.1"/>
    <property type="molecule type" value="Genomic_DNA"/>
</dbReference>
<dbReference type="SUPFAM" id="SSF46785">
    <property type="entry name" value="Winged helix' DNA-binding domain"/>
    <property type="match status" value="1"/>
</dbReference>
<evidence type="ECO:0000256" key="2">
    <source>
        <dbReference type="ARBA" id="ARBA00023125"/>
    </source>
</evidence>
<evidence type="ECO:0000256" key="3">
    <source>
        <dbReference type="ARBA" id="ARBA00023163"/>
    </source>
</evidence>
<keyword evidence="3" id="KW-0804">Transcription</keyword>
<keyword evidence="1" id="KW-0805">Transcription regulation</keyword>
<dbReference type="Gene3D" id="1.10.10.10">
    <property type="entry name" value="Winged helix-like DNA-binding domain superfamily/Winged helix DNA-binding domain"/>
    <property type="match status" value="1"/>
</dbReference>
<dbReference type="GO" id="GO:0006355">
    <property type="term" value="P:regulation of DNA-templated transcription"/>
    <property type="evidence" value="ECO:0007669"/>
    <property type="project" value="InterPro"/>
</dbReference>
<dbReference type="AlphaFoldDB" id="A0A679JK97"/>
<proteinExistence type="predicted"/>
<dbReference type="Gene3D" id="2.60.120.10">
    <property type="entry name" value="Jelly Rolls"/>
    <property type="match status" value="1"/>
</dbReference>
<dbReference type="InterPro" id="IPR036388">
    <property type="entry name" value="WH-like_DNA-bd_sf"/>
</dbReference>